<gene>
    <name evidence="8" type="ORF">B4167_1506</name>
</gene>
<dbReference type="GO" id="GO:0006825">
    <property type="term" value="P:copper ion transport"/>
    <property type="evidence" value="ECO:0007669"/>
    <property type="project" value="InterPro"/>
</dbReference>
<evidence type="ECO:0000256" key="3">
    <source>
        <dbReference type="ARBA" id="ARBA00022692"/>
    </source>
</evidence>
<dbReference type="InterPro" id="IPR032694">
    <property type="entry name" value="CopC/D"/>
</dbReference>
<keyword evidence="5 6" id="KW-0472">Membrane</keyword>
<feature type="transmembrane region" description="Helical" evidence="6">
    <location>
        <begin position="291"/>
        <end position="312"/>
    </location>
</feature>
<evidence type="ECO:0000259" key="7">
    <source>
        <dbReference type="Pfam" id="PF05425"/>
    </source>
</evidence>
<feature type="transmembrane region" description="Helical" evidence="6">
    <location>
        <begin position="68"/>
        <end position="86"/>
    </location>
</feature>
<dbReference type="EMBL" id="JXLU01000005">
    <property type="protein sequence ID" value="KIO74297.1"/>
    <property type="molecule type" value="Genomic_DNA"/>
</dbReference>
<name>A0A0D0FUL9_9BACI</name>
<feature type="transmembrane region" description="Helical" evidence="6">
    <location>
        <begin position="202"/>
        <end position="222"/>
    </location>
</feature>
<feature type="domain" description="Copper resistance protein D" evidence="7">
    <location>
        <begin position="157"/>
        <end position="255"/>
    </location>
</feature>
<evidence type="ECO:0000313" key="9">
    <source>
        <dbReference type="Proteomes" id="UP000032076"/>
    </source>
</evidence>
<evidence type="ECO:0000256" key="6">
    <source>
        <dbReference type="SAM" id="Phobius"/>
    </source>
</evidence>
<feature type="transmembrane region" description="Helical" evidence="6">
    <location>
        <begin position="23"/>
        <end position="48"/>
    </location>
</feature>
<feature type="transmembrane region" description="Helical" evidence="6">
    <location>
        <begin position="124"/>
        <end position="148"/>
    </location>
</feature>
<keyword evidence="4 6" id="KW-1133">Transmembrane helix</keyword>
<feature type="transmembrane region" description="Helical" evidence="6">
    <location>
        <begin position="234"/>
        <end position="255"/>
    </location>
</feature>
<evidence type="ECO:0000256" key="5">
    <source>
        <dbReference type="ARBA" id="ARBA00023136"/>
    </source>
</evidence>
<keyword evidence="3 6" id="KW-0812">Transmembrane</keyword>
<dbReference type="AlphaFoldDB" id="A0A0D0FUL9"/>
<dbReference type="InterPro" id="IPR008457">
    <property type="entry name" value="Cu-R_CopD_dom"/>
</dbReference>
<dbReference type="Pfam" id="PF05425">
    <property type="entry name" value="CopD"/>
    <property type="match status" value="1"/>
</dbReference>
<sequence length="346" mass="39494">MGSFILRIVPSSHRPDFNVKKRILMAATAGIAMLSFIPVLQVIFYLYQDIGFAETFIMVLFTFEVGKSWIFTYLISNVLFIYIIWFDYRKKTLYAFIGLGLTILLTLALGWSSHASSIQEWKGFVSHTIHFLAVTSWVGILIVVSWASKNYSNWKNFLKWFTPVAVFCFIITVVSGLLLLNVVIDYKDYTNSWMLPYGQSLLIKHLLIIPLIVYAFINSILIRKRIKNDDYFNPIPWVKVESLIIFLIFSVTGVLGQQEPPHDIQQTLTASGLSKLFDLFYQGHIVHDSQLVIYLGINSLLLLALTLCFIGLTITAYMKKAPILFGFTMSIFSVMSLYLSLITAIQ</sequence>
<dbReference type="Proteomes" id="UP000032076">
    <property type="component" value="Unassembled WGS sequence"/>
</dbReference>
<organism evidence="8 9">
    <name type="scientific">Caldibacillus thermoamylovorans</name>
    <dbReference type="NCBI Taxonomy" id="35841"/>
    <lineage>
        <taxon>Bacteria</taxon>
        <taxon>Bacillati</taxon>
        <taxon>Bacillota</taxon>
        <taxon>Bacilli</taxon>
        <taxon>Bacillales</taxon>
        <taxon>Bacillaceae</taxon>
        <taxon>Caldibacillus</taxon>
    </lineage>
</organism>
<feature type="transmembrane region" description="Helical" evidence="6">
    <location>
        <begin position="324"/>
        <end position="345"/>
    </location>
</feature>
<evidence type="ECO:0000256" key="1">
    <source>
        <dbReference type="ARBA" id="ARBA00004651"/>
    </source>
</evidence>
<keyword evidence="2" id="KW-1003">Cell membrane</keyword>
<protein>
    <recommendedName>
        <fullName evidence="7">Copper resistance protein D domain-containing protein</fullName>
    </recommendedName>
</protein>
<feature type="transmembrane region" description="Helical" evidence="6">
    <location>
        <begin position="93"/>
        <end position="112"/>
    </location>
</feature>
<proteinExistence type="predicted"/>
<evidence type="ECO:0000313" key="8">
    <source>
        <dbReference type="EMBL" id="KIO74297.1"/>
    </source>
</evidence>
<accession>A0A0D0FUL9</accession>
<comment type="caution">
    <text evidence="8">The sequence shown here is derived from an EMBL/GenBank/DDBJ whole genome shotgun (WGS) entry which is preliminary data.</text>
</comment>
<evidence type="ECO:0000256" key="4">
    <source>
        <dbReference type="ARBA" id="ARBA00022989"/>
    </source>
</evidence>
<evidence type="ECO:0000256" key="2">
    <source>
        <dbReference type="ARBA" id="ARBA00022475"/>
    </source>
</evidence>
<comment type="subcellular location">
    <subcellularLocation>
        <location evidence="1">Cell membrane</location>
        <topology evidence="1">Multi-pass membrane protein</topology>
    </subcellularLocation>
</comment>
<dbReference type="GO" id="GO:0005886">
    <property type="term" value="C:plasma membrane"/>
    <property type="evidence" value="ECO:0007669"/>
    <property type="project" value="UniProtKB-SubCell"/>
</dbReference>
<dbReference type="PANTHER" id="PTHR34820">
    <property type="entry name" value="INNER MEMBRANE PROTEIN YEBZ"/>
    <property type="match status" value="1"/>
</dbReference>
<dbReference type="PANTHER" id="PTHR34820:SF4">
    <property type="entry name" value="INNER MEMBRANE PROTEIN YEBZ"/>
    <property type="match status" value="1"/>
</dbReference>
<reference evidence="8 9" key="1">
    <citation type="submission" date="2015-01" db="EMBL/GenBank/DDBJ databases">
        <title>Draft Genome Sequences of Four Bacillus thermoamylovorans Strains, Isolated From Food Products.</title>
        <authorList>
            <person name="Krawcyk A.O."/>
            <person name="Berendsen E.M."/>
            <person name="Eijlander R.T."/>
            <person name="de Jong A."/>
            <person name="Wells-Bennik M."/>
            <person name="Kuipers O.P."/>
        </authorList>
    </citation>
    <scope>NUCLEOTIDE SEQUENCE [LARGE SCALE GENOMIC DNA]</scope>
    <source>
        <strain evidence="8 9">B4167</strain>
    </source>
</reference>
<feature type="transmembrane region" description="Helical" evidence="6">
    <location>
        <begin position="160"/>
        <end position="182"/>
    </location>
</feature>